<comment type="caution">
    <text evidence="6">The sequence shown here is derived from an EMBL/GenBank/DDBJ whole genome shotgun (WGS) entry which is preliminary data.</text>
</comment>
<proteinExistence type="predicted"/>
<keyword evidence="4 5" id="KW-0472">Membrane</keyword>
<reference evidence="6 7" key="1">
    <citation type="submission" date="2017-10" db="EMBL/GenBank/DDBJ databases">
        <title>Comparative genomics in systemic dimorphic fungi from Ajellomycetaceae.</title>
        <authorList>
            <person name="Munoz J.F."/>
            <person name="Mcewen J.G."/>
            <person name="Clay O.K."/>
            <person name="Cuomo C.A."/>
        </authorList>
    </citation>
    <scope>NUCLEOTIDE SEQUENCE [LARGE SCALE GENOMIC DNA]</scope>
    <source>
        <strain evidence="6 7">UAMH130</strain>
    </source>
</reference>
<keyword evidence="7" id="KW-1185">Reference proteome</keyword>
<evidence type="ECO:0000256" key="5">
    <source>
        <dbReference type="SAM" id="Phobius"/>
    </source>
</evidence>
<feature type="transmembrane region" description="Helical" evidence="5">
    <location>
        <begin position="432"/>
        <end position="458"/>
    </location>
</feature>
<evidence type="ECO:0000313" key="6">
    <source>
        <dbReference type="EMBL" id="PGH07013.1"/>
    </source>
</evidence>
<dbReference type="OrthoDB" id="4185513at2759"/>
<feature type="transmembrane region" description="Helical" evidence="5">
    <location>
        <begin position="364"/>
        <end position="389"/>
    </location>
</feature>
<dbReference type="Proteomes" id="UP000224080">
    <property type="component" value="Unassembled WGS sequence"/>
</dbReference>
<evidence type="ECO:0000313" key="7">
    <source>
        <dbReference type="Proteomes" id="UP000224080"/>
    </source>
</evidence>
<dbReference type="PANTHER" id="PTHR23502:SF50">
    <property type="entry name" value="TRANSPORTER, PUTATIVE (AFU_ORTHOLOGUE AFUA_5G00430)-RELATED"/>
    <property type="match status" value="1"/>
</dbReference>
<dbReference type="GO" id="GO:0022857">
    <property type="term" value="F:transmembrane transporter activity"/>
    <property type="evidence" value="ECO:0007669"/>
    <property type="project" value="InterPro"/>
</dbReference>
<dbReference type="GO" id="GO:0005886">
    <property type="term" value="C:plasma membrane"/>
    <property type="evidence" value="ECO:0007669"/>
    <property type="project" value="TreeGrafter"/>
</dbReference>
<evidence type="ECO:0008006" key="8">
    <source>
        <dbReference type="Google" id="ProtNLM"/>
    </source>
</evidence>
<dbReference type="Pfam" id="PF07690">
    <property type="entry name" value="MFS_1"/>
    <property type="match status" value="1"/>
</dbReference>
<protein>
    <recommendedName>
        <fullName evidence="8">Major facilitator superfamily (MFS) profile domain-containing protein</fullName>
    </recommendedName>
</protein>
<feature type="transmembrane region" description="Helical" evidence="5">
    <location>
        <begin position="125"/>
        <end position="143"/>
    </location>
</feature>
<feature type="transmembrane region" description="Helical" evidence="5">
    <location>
        <begin position="308"/>
        <end position="326"/>
    </location>
</feature>
<evidence type="ECO:0000256" key="3">
    <source>
        <dbReference type="ARBA" id="ARBA00022989"/>
    </source>
</evidence>
<feature type="transmembrane region" description="Helical" evidence="5">
    <location>
        <begin position="94"/>
        <end position="113"/>
    </location>
</feature>
<dbReference type="PANTHER" id="PTHR23502">
    <property type="entry name" value="MAJOR FACILITATOR SUPERFAMILY"/>
    <property type="match status" value="1"/>
</dbReference>
<feature type="transmembrane region" description="Helical" evidence="5">
    <location>
        <begin position="405"/>
        <end position="425"/>
    </location>
</feature>
<evidence type="ECO:0000256" key="1">
    <source>
        <dbReference type="ARBA" id="ARBA00004141"/>
    </source>
</evidence>
<comment type="subcellular location">
    <subcellularLocation>
        <location evidence="1">Membrane</location>
        <topology evidence="1">Multi-pass membrane protein</topology>
    </subcellularLocation>
</comment>
<keyword evidence="3 5" id="KW-1133">Transmembrane helix</keyword>
<feature type="transmembrane region" description="Helical" evidence="5">
    <location>
        <begin position="57"/>
        <end position="82"/>
    </location>
</feature>
<sequence length="544" mass="60798">MSDHIKEIVRHDTAENPPGTVLLVDLERKNKTDSTVKIPNPAHTVNDPLNWSRGKKIWHYVIISLWGFLANACIVWTAPVWGVWTEDLKTDYTMLTYGQALLVLLCGVGILFLQPWATKYGRRLPFLLGSVLILVGLIFGRMMTDIRLYMAYMIVAGFGSAPAYSTINVAFLDVSFLHQRGNAISIFMFVLVLGNFLPPLAAGYIADAQGWQWCLNYLLIFFGLVTLLFLFTADETSFARNDFRARNPMQHGLEPAQAQENKQAFADHDAEKVPGPLPESETPPPNDQPLSYLQRMTLFRRNHDVKIGYWRLAFSMFELTVLPAATWTSIQFSLGSFVVMLVLTTLASFFSVPPYNFSPSALGLMPLALLVGAVLGSLWGGVFTDWLILRISKKKGGVYEPETRLWAYLLMPFVGAGGVLLYGLGADNGLHWIVPCVGLGLLGFYLDASTPIAMGYALDSYPDLDDEIVQVSNFLRNIICGATTFGIQPWLDYNGVRDTIIIIAVLVFVINLSSVVFQIWGKQIRTKSSRRYYILHDRSRSGRA</sequence>
<dbReference type="Gene3D" id="1.20.1250.20">
    <property type="entry name" value="MFS general substrate transporter like domains"/>
    <property type="match status" value="1"/>
</dbReference>
<dbReference type="InterPro" id="IPR011701">
    <property type="entry name" value="MFS"/>
</dbReference>
<dbReference type="InterPro" id="IPR036259">
    <property type="entry name" value="MFS_trans_sf"/>
</dbReference>
<dbReference type="STRING" id="2060905.A0A2B7XE40"/>
<evidence type="ECO:0000256" key="4">
    <source>
        <dbReference type="ARBA" id="ARBA00023136"/>
    </source>
</evidence>
<gene>
    <name evidence="6" type="ORF">GX51_02053</name>
</gene>
<organism evidence="6 7">
    <name type="scientific">Blastomyces parvus</name>
    <dbReference type="NCBI Taxonomy" id="2060905"/>
    <lineage>
        <taxon>Eukaryota</taxon>
        <taxon>Fungi</taxon>
        <taxon>Dikarya</taxon>
        <taxon>Ascomycota</taxon>
        <taxon>Pezizomycotina</taxon>
        <taxon>Eurotiomycetes</taxon>
        <taxon>Eurotiomycetidae</taxon>
        <taxon>Onygenales</taxon>
        <taxon>Ajellomycetaceae</taxon>
        <taxon>Blastomyces</taxon>
    </lineage>
</organism>
<name>A0A2B7XE40_9EURO</name>
<dbReference type="EMBL" id="PDNC01000017">
    <property type="protein sequence ID" value="PGH07013.1"/>
    <property type="molecule type" value="Genomic_DNA"/>
</dbReference>
<feature type="transmembrane region" description="Helical" evidence="5">
    <location>
        <begin position="500"/>
        <end position="521"/>
    </location>
</feature>
<dbReference type="SUPFAM" id="SSF103473">
    <property type="entry name" value="MFS general substrate transporter"/>
    <property type="match status" value="1"/>
</dbReference>
<evidence type="ECO:0000256" key="2">
    <source>
        <dbReference type="ARBA" id="ARBA00022692"/>
    </source>
</evidence>
<feature type="transmembrane region" description="Helical" evidence="5">
    <location>
        <begin position="210"/>
        <end position="231"/>
    </location>
</feature>
<feature type="transmembrane region" description="Helical" evidence="5">
    <location>
        <begin position="332"/>
        <end position="352"/>
    </location>
</feature>
<feature type="transmembrane region" description="Helical" evidence="5">
    <location>
        <begin position="149"/>
        <end position="171"/>
    </location>
</feature>
<dbReference type="AlphaFoldDB" id="A0A2B7XE40"/>
<feature type="transmembrane region" description="Helical" evidence="5">
    <location>
        <begin position="183"/>
        <end position="204"/>
    </location>
</feature>
<accession>A0A2B7XE40</accession>
<keyword evidence="2 5" id="KW-0812">Transmembrane</keyword>